<dbReference type="Pfam" id="PF07992">
    <property type="entry name" value="Pyr_redox_2"/>
    <property type="match status" value="1"/>
</dbReference>
<evidence type="ECO:0000259" key="7">
    <source>
        <dbReference type="Pfam" id="PF22366"/>
    </source>
</evidence>
<dbReference type="AlphaFoldDB" id="A0A0H2R4M8"/>
<comment type="similarity">
    <text evidence="1">Belongs to the NADH dehydrogenase family.</text>
</comment>
<evidence type="ECO:0000256" key="4">
    <source>
        <dbReference type="ARBA" id="ARBA00023002"/>
    </source>
</evidence>
<evidence type="ECO:0000256" key="5">
    <source>
        <dbReference type="ARBA" id="ARBA00023027"/>
    </source>
</evidence>
<dbReference type="InterPro" id="IPR054585">
    <property type="entry name" value="NDH2-like_C"/>
</dbReference>
<dbReference type="Gene3D" id="3.50.50.100">
    <property type="match status" value="1"/>
</dbReference>
<reference evidence="8 9" key="1">
    <citation type="submission" date="2015-04" db="EMBL/GenBank/DDBJ databases">
        <title>Complete genome sequence of Schizopora paradoxa KUC8140, a cosmopolitan wood degrader in East Asia.</title>
        <authorList>
            <consortium name="DOE Joint Genome Institute"/>
            <person name="Min B."/>
            <person name="Park H."/>
            <person name="Jang Y."/>
            <person name="Kim J.-J."/>
            <person name="Kim K.H."/>
            <person name="Pangilinan J."/>
            <person name="Lipzen A."/>
            <person name="Riley R."/>
            <person name="Grigoriev I.V."/>
            <person name="Spatafora J.W."/>
            <person name="Choi I.-G."/>
        </authorList>
    </citation>
    <scope>NUCLEOTIDE SEQUENCE [LARGE SCALE GENOMIC DNA]</scope>
    <source>
        <strain evidence="8 9">KUC8140</strain>
    </source>
</reference>
<dbReference type="SUPFAM" id="SSF51905">
    <property type="entry name" value="FAD/NAD(P)-binding domain"/>
    <property type="match status" value="2"/>
</dbReference>
<gene>
    <name evidence="8" type="ORF">SCHPADRAFT_679848</name>
</gene>
<evidence type="ECO:0000256" key="1">
    <source>
        <dbReference type="ARBA" id="ARBA00005272"/>
    </source>
</evidence>
<feature type="domain" description="FAD/NAD(P)-binding" evidence="6">
    <location>
        <begin position="34"/>
        <end position="388"/>
    </location>
</feature>
<organism evidence="8 9">
    <name type="scientific">Schizopora paradoxa</name>
    <dbReference type="NCBI Taxonomy" id="27342"/>
    <lineage>
        <taxon>Eukaryota</taxon>
        <taxon>Fungi</taxon>
        <taxon>Dikarya</taxon>
        <taxon>Basidiomycota</taxon>
        <taxon>Agaricomycotina</taxon>
        <taxon>Agaricomycetes</taxon>
        <taxon>Hymenochaetales</taxon>
        <taxon>Schizoporaceae</taxon>
        <taxon>Schizopora</taxon>
    </lineage>
</organism>
<dbReference type="EMBL" id="KQ086184">
    <property type="protein sequence ID" value="KLO06745.1"/>
    <property type="molecule type" value="Genomic_DNA"/>
</dbReference>
<dbReference type="PANTHER" id="PTHR43706">
    <property type="entry name" value="NADH DEHYDROGENASE"/>
    <property type="match status" value="1"/>
</dbReference>
<dbReference type="Pfam" id="PF22366">
    <property type="entry name" value="NDH2_C"/>
    <property type="match status" value="1"/>
</dbReference>
<dbReference type="InterPro" id="IPR036188">
    <property type="entry name" value="FAD/NAD-bd_sf"/>
</dbReference>
<keyword evidence="3" id="KW-0274">FAD</keyword>
<protein>
    <submittedName>
        <fullName evidence="8">FAD/NAD-binding domain-containing protein</fullName>
    </submittedName>
</protein>
<dbReference type="GO" id="GO:0003954">
    <property type="term" value="F:NADH dehydrogenase activity"/>
    <property type="evidence" value="ECO:0007669"/>
    <property type="project" value="InterPro"/>
</dbReference>
<dbReference type="InParanoid" id="A0A0H2R4M8"/>
<keyword evidence="5" id="KW-0520">NAD</keyword>
<keyword evidence="9" id="KW-1185">Reference proteome</keyword>
<dbReference type="OrthoDB" id="9992747at2759"/>
<dbReference type="GO" id="GO:0005739">
    <property type="term" value="C:mitochondrion"/>
    <property type="evidence" value="ECO:0007669"/>
    <property type="project" value="TreeGrafter"/>
</dbReference>
<evidence type="ECO:0000313" key="9">
    <source>
        <dbReference type="Proteomes" id="UP000053477"/>
    </source>
</evidence>
<evidence type="ECO:0000259" key="6">
    <source>
        <dbReference type="Pfam" id="PF07992"/>
    </source>
</evidence>
<dbReference type="STRING" id="27342.A0A0H2R4M8"/>
<name>A0A0H2R4M8_9AGAM</name>
<dbReference type="Proteomes" id="UP000053477">
    <property type="component" value="Unassembled WGS sequence"/>
</dbReference>
<sequence length="482" mass="54321">MPLSSSRTALRVCSHKAFGSSRSFSTSILRQKERLVILGSGWGGYEVLRGVDKKRWDVTMVSANSYFNFTPLLASCAVGTLEFRCAVEPVRRYAPQSTIYQAWCDKIDFKQKTLTCVPATPLSSRLERTQITTSNTVEDATKSMQDEEKEQRQFQLHYDKLVIAVGCYAQTFGIPGVKEHAYFLKDVRDARAIRSRILECFEEASQPTLSDVDRRKLLNFCIVGGGPTGVEFAAELHDLIASDIRRSYGPTLARMARITIYDVAPTILGSFDRSLAKYAEKKFQRDGIIVKLQHHVEKVEQGILHVKEDGEVPFGVLVWSTGLAPNPLIQSVTEIEKHAKSGSLFTDDHLNVIRKDGSVDPDIWAIGDAAVIKDDLLPATAQVAAQKAKYATKALNRLAKSQKLSEPFKFHNQGTLAYLGDWRAIYDRTNVESGPKGKEAGRLAWLLWRSAYFTRTLSYRNKITVPFYWFLNWIFGRDLSRF</sequence>
<dbReference type="PANTHER" id="PTHR43706:SF17">
    <property type="entry name" value="NADH DEHYDROGENASE (EUROFUNG)"/>
    <property type="match status" value="1"/>
</dbReference>
<evidence type="ECO:0000256" key="2">
    <source>
        <dbReference type="ARBA" id="ARBA00022630"/>
    </source>
</evidence>
<accession>A0A0H2R4M8</accession>
<dbReference type="InterPro" id="IPR023753">
    <property type="entry name" value="FAD/NAD-binding_dom"/>
</dbReference>
<dbReference type="PRINTS" id="PR00368">
    <property type="entry name" value="FADPNR"/>
</dbReference>
<evidence type="ECO:0000256" key="3">
    <source>
        <dbReference type="ARBA" id="ARBA00022827"/>
    </source>
</evidence>
<evidence type="ECO:0000313" key="8">
    <source>
        <dbReference type="EMBL" id="KLO06745.1"/>
    </source>
</evidence>
<keyword evidence="2" id="KW-0285">Flavoprotein</keyword>
<feature type="domain" description="External alternative NADH-ubiquinone oxidoreductase-like C-terminal" evidence="7">
    <location>
        <begin position="413"/>
        <end position="478"/>
    </location>
</feature>
<dbReference type="InterPro" id="IPR045024">
    <property type="entry name" value="NDH-2"/>
</dbReference>
<proteinExistence type="inferred from homology"/>
<keyword evidence="4" id="KW-0560">Oxidoreductase</keyword>